<keyword evidence="1" id="KW-0812">Transmembrane</keyword>
<dbReference type="RefSeq" id="WP_307444342.1">
    <property type="nucleotide sequence ID" value="NZ_JAUSWP010000001.1"/>
</dbReference>
<evidence type="ECO:0000313" key="3">
    <source>
        <dbReference type="Proteomes" id="UP001236620"/>
    </source>
</evidence>
<keyword evidence="1" id="KW-0472">Membrane</keyword>
<protein>
    <submittedName>
        <fullName evidence="2">Fatty acid desaturase</fullName>
    </submittedName>
</protein>
<keyword evidence="1" id="KW-1133">Transmembrane helix</keyword>
<evidence type="ECO:0000313" key="2">
    <source>
        <dbReference type="EMBL" id="MDQ0567607.1"/>
    </source>
</evidence>
<evidence type="ECO:0000256" key="1">
    <source>
        <dbReference type="SAM" id="Phobius"/>
    </source>
</evidence>
<keyword evidence="3" id="KW-1185">Reference proteome</keyword>
<accession>A0ABU0NDU1</accession>
<comment type="caution">
    <text evidence="2">The sequence shown here is derived from an EMBL/GenBank/DDBJ whole genome shotgun (WGS) entry which is preliminary data.</text>
</comment>
<gene>
    <name evidence="2" type="ORF">J2Z63_000228</name>
</gene>
<organism evidence="2 3">
    <name type="scientific">Mycoplasma yeatsii</name>
    <dbReference type="NCBI Taxonomy" id="51365"/>
    <lineage>
        <taxon>Bacteria</taxon>
        <taxon>Bacillati</taxon>
        <taxon>Mycoplasmatota</taxon>
        <taxon>Mollicutes</taxon>
        <taxon>Mycoplasmataceae</taxon>
        <taxon>Mycoplasma</taxon>
    </lineage>
</organism>
<feature type="transmembrane region" description="Helical" evidence="1">
    <location>
        <begin position="93"/>
        <end position="112"/>
    </location>
</feature>
<feature type="transmembrane region" description="Helical" evidence="1">
    <location>
        <begin position="37"/>
        <end position="57"/>
    </location>
</feature>
<reference evidence="2" key="1">
    <citation type="submission" date="2023-07" db="EMBL/GenBank/DDBJ databases">
        <title>Genomic Encyclopedia of Type Strains, Phase IV (KMG-IV): sequencing the most valuable type-strain genomes for metagenomic binning, comparative biology and taxonomic classification.</title>
        <authorList>
            <person name="Goeker M."/>
        </authorList>
    </citation>
    <scope>NUCLEOTIDE SEQUENCE [LARGE SCALE GENOMIC DNA]</scope>
    <source>
        <strain evidence="2">DSM 22019</strain>
    </source>
</reference>
<name>A0ABU0NDU1_9MOLU</name>
<proteinExistence type="predicted"/>
<sequence>MIWREYLEEKQGCSKRYQLYKARKENPNYVWTKWRKFWTFFFLFFWYPFTFIKWINVEVIGDDWILIIIVLIFLAILGGVIAFIVINFNTIKMLVSIVLALVVFFIVLKAWLSS</sequence>
<feature type="transmembrane region" description="Helical" evidence="1">
    <location>
        <begin position="63"/>
        <end position="86"/>
    </location>
</feature>
<dbReference type="EMBL" id="JAUSWP010000001">
    <property type="protein sequence ID" value="MDQ0567607.1"/>
    <property type="molecule type" value="Genomic_DNA"/>
</dbReference>
<dbReference type="Proteomes" id="UP001236620">
    <property type="component" value="Unassembled WGS sequence"/>
</dbReference>